<comment type="caution">
    <text evidence="8">Lacks conserved residue(s) required for the propagation of feature annotation.</text>
</comment>
<comment type="caution">
    <text evidence="9">The sequence shown here is derived from an EMBL/GenBank/DDBJ whole genome shotgun (WGS) entry which is preliminary data.</text>
</comment>
<dbReference type="PANTHER" id="PTHR20275">
    <property type="entry name" value="NAD KINASE"/>
    <property type="match status" value="1"/>
</dbReference>
<dbReference type="EC" id="2.7.1.23" evidence="8"/>
<evidence type="ECO:0000256" key="2">
    <source>
        <dbReference type="ARBA" id="ARBA00022741"/>
    </source>
</evidence>
<feature type="binding site" evidence="8">
    <location>
        <position position="150"/>
    </location>
    <ligand>
        <name>NAD(+)</name>
        <dbReference type="ChEBI" id="CHEBI:57540"/>
    </ligand>
</feature>
<proteinExistence type="inferred from homology"/>
<evidence type="ECO:0000313" key="9">
    <source>
        <dbReference type="EMBL" id="MFC6315765.1"/>
    </source>
</evidence>
<dbReference type="SUPFAM" id="SSF111331">
    <property type="entry name" value="NAD kinase/diacylglycerol kinase-like"/>
    <property type="match status" value="1"/>
</dbReference>
<dbReference type="HAMAP" id="MF_00361">
    <property type="entry name" value="NAD_kinase"/>
    <property type="match status" value="1"/>
</dbReference>
<protein>
    <recommendedName>
        <fullName evidence="8">NAD kinase</fullName>
        <ecNumber evidence="8">2.7.1.23</ecNumber>
    </recommendedName>
    <alternativeName>
        <fullName evidence="8">ATP-dependent NAD kinase</fullName>
    </alternativeName>
</protein>
<dbReference type="Gene3D" id="3.40.50.10330">
    <property type="entry name" value="Probable inorganic polyphosphate/atp-NAD kinase, domain 1"/>
    <property type="match status" value="1"/>
</dbReference>
<dbReference type="GO" id="GO:0003951">
    <property type="term" value="F:NAD+ kinase activity"/>
    <property type="evidence" value="ECO:0007669"/>
    <property type="project" value="UniProtKB-EC"/>
</dbReference>
<accession>A0ABW1URT8</accession>
<comment type="function">
    <text evidence="8">Involved in the regulation of the intracellular balance of NAD and NADP, and is a key enzyme in the biosynthesis of NADP. Catalyzes specifically the phosphorylation on 2'-hydroxyl of the adenosine moiety of NAD to yield NADP.</text>
</comment>
<keyword evidence="6 8" id="KW-0520">NAD</keyword>
<keyword evidence="2 8" id="KW-0547">Nucleotide-binding</keyword>
<feature type="binding site" evidence="8">
    <location>
        <position position="148"/>
    </location>
    <ligand>
        <name>NAD(+)</name>
        <dbReference type="ChEBI" id="CHEBI:57540"/>
    </ligand>
</feature>
<dbReference type="Pfam" id="PF01513">
    <property type="entry name" value="NAD_kinase"/>
    <property type="match status" value="1"/>
</dbReference>
<evidence type="ECO:0000256" key="3">
    <source>
        <dbReference type="ARBA" id="ARBA00022777"/>
    </source>
</evidence>
<comment type="catalytic activity">
    <reaction evidence="7 8">
        <text>NAD(+) + ATP = ADP + NADP(+) + H(+)</text>
        <dbReference type="Rhea" id="RHEA:18629"/>
        <dbReference type="ChEBI" id="CHEBI:15378"/>
        <dbReference type="ChEBI" id="CHEBI:30616"/>
        <dbReference type="ChEBI" id="CHEBI:57540"/>
        <dbReference type="ChEBI" id="CHEBI:58349"/>
        <dbReference type="ChEBI" id="CHEBI:456216"/>
        <dbReference type="EC" id="2.7.1.23"/>
    </reaction>
</comment>
<organism evidence="9 10">
    <name type="scientific">Lapidilactobacillus achengensis</name>
    <dbReference type="NCBI Taxonomy" id="2486000"/>
    <lineage>
        <taxon>Bacteria</taxon>
        <taxon>Bacillati</taxon>
        <taxon>Bacillota</taxon>
        <taxon>Bacilli</taxon>
        <taxon>Lactobacillales</taxon>
        <taxon>Lactobacillaceae</taxon>
        <taxon>Lapidilactobacillus</taxon>
    </lineage>
</organism>
<dbReference type="InterPro" id="IPR017437">
    <property type="entry name" value="ATP-NAD_kinase_PpnK-typ_C"/>
</dbReference>
<dbReference type="InterPro" id="IPR002504">
    <property type="entry name" value="NADK"/>
</dbReference>
<feature type="binding site" evidence="8">
    <location>
        <begin position="122"/>
        <end position="123"/>
    </location>
    <ligand>
        <name>NAD(+)</name>
        <dbReference type="ChEBI" id="CHEBI:57540"/>
    </ligand>
</feature>
<feature type="binding site" evidence="8">
    <location>
        <position position="185"/>
    </location>
    <ligand>
        <name>NAD(+)</name>
        <dbReference type="ChEBI" id="CHEBI:57540"/>
    </ligand>
</feature>
<feature type="binding site" evidence="8">
    <location>
        <begin position="161"/>
        <end position="166"/>
    </location>
    <ligand>
        <name>NAD(+)</name>
        <dbReference type="ChEBI" id="CHEBI:57540"/>
    </ligand>
</feature>
<keyword evidence="3 8" id="KW-0418">Kinase</keyword>
<evidence type="ECO:0000256" key="5">
    <source>
        <dbReference type="ARBA" id="ARBA00022857"/>
    </source>
</evidence>
<dbReference type="EMBL" id="JBHSSM010000020">
    <property type="protein sequence ID" value="MFC6315765.1"/>
    <property type="molecule type" value="Genomic_DNA"/>
</dbReference>
<evidence type="ECO:0000256" key="4">
    <source>
        <dbReference type="ARBA" id="ARBA00022840"/>
    </source>
</evidence>
<dbReference type="PANTHER" id="PTHR20275:SF0">
    <property type="entry name" value="NAD KINASE"/>
    <property type="match status" value="1"/>
</dbReference>
<dbReference type="InterPro" id="IPR016064">
    <property type="entry name" value="NAD/diacylglycerol_kinase_sf"/>
</dbReference>
<keyword evidence="1 8" id="KW-0808">Transferase</keyword>
<evidence type="ECO:0000313" key="10">
    <source>
        <dbReference type="Proteomes" id="UP001596310"/>
    </source>
</evidence>
<keyword evidence="5 8" id="KW-0521">NADP</keyword>
<evidence type="ECO:0000256" key="8">
    <source>
        <dbReference type="HAMAP-Rule" id="MF_00361"/>
    </source>
</evidence>
<dbReference type="NCBIfam" id="NF003424">
    <property type="entry name" value="PRK04885.1"/>
    <property type="match status" value="1"/>
</dbReference>
<dbReference type="Gene3D" id="2.60.200.30">
    <property type="entry name" value="Probable inorganic polyphosphate/atp-NAD kinase, domain 2"/>
    <property type="match status" value="1"/>
</dbReference>
<gene>
    <name evidence="8" type="primary">nadK</name>
    <name evidence="9" type="ORF">ACFQHW_09340</name>
</gene>
<comment type="subcellular location">
    <subcellularLocation>
        <location evidence="8">Cytoplasm</location>
    </subcellularLocation>
</comment>
<dbReference type="Proteomes" id="UP001596310">
    <property type="component" value="Unassembled WGS sequence"/>
</dbReference>
<feature type="binding site" evidence="8">
    <location>
        <begin position="45"/>
        <end position="46"/>
    </location>
    <ligand>
        <name>NAD(+)</name>
        <dbReference type="ChEBI" id="CHEBI:57540"/>
    </ligand>
</feature>
<comment type="similarity">
    <text evidence="8">Belongs to the NAD kinase family.</text>
</comment>
<reference evidence="10" key="1">
    <citation type="journal article" date="2019" name="Int. J. Syst. Evol. Microbiol.">
        <title>The Global Catalogue of Microorganisms (GCM) 10K type strain sequencing project: providing services to taxonomists for standard genome sequencing and annotation.</title>
        <authorList>
            <consortium name="The Broad Institute Genomics Platform"/>
            <consortium name="The Broad Institute Genome Sequencing Center for Infectious Disease"/>
            <person name="Wu L."/>
            <person name="Ma J."/>
        </authorList>
    </citation>
    <scope>NUCLEOTIDE SEQUENCE [LARGE SCALE GENOMIC DNA]</scope>
    <source>
        <strain evidence="10">CCM 8897</strain>
    </source>
</reference>
<keyword evidence="8" id="KW-0963">Cytoplasm</keyword>
<dbReference type="Pfam" id="PF20143">
    <property type="entry name" value="NAD_kinase_C"/>
    <property type="match status" value="1"/>
</dbReference>
<comment type="cofactor">
    <cofactor evidence="8">
        <name>a divalent metal cation</name>
        <dbReference type="ChEBI" id="CHEBI:60240"/>
    </cofactor>
</comment>
<feature type="active site" description="Proton acceptor" evidence="8">
    <location>
        <position position="45"/>
    </location>
</feature>
<keyword evidence="10" id="KW-1185">Reference proteome</keyword>
<evidence type="ECO:0000256" key="1">
    <source>
        <dbReference type="ARBA" id="ARBA00022679"/>
    </source>
</evidence>
<evidence type="ECO:0000256" key="7">
    <source>
        <dbReference type="ARBA" id="ARBA00047925"/>
    </source>
</evidence>
<dbReference type="InterPro" id="IPR017438">
    <property type="entry name" value="ATP-NAD_kinase_N"/>
</dbReference>
<sequence>MKIAVFGNSGSQSTRVTNELKARLAAVNILVDPIDPDLVISVGGDGTLLNCFHRYSHQLDRVRFVGVHTGHLGFYTDWRDYELAELVESIVADQGQSVSYPLLNVEVDYDDQNEPSHFLSLNESSIRRNALTIKADIYIRDEFFESFRGDGICVATPTGSTGYSKSLGGAVLHPRLEALQLTEIASINNRVFRTLSSPIVIAPDEWITVKTSCAADYTLTVDQLSSHNRAIKQIKYRIADERIRFAKYRHMHFWSRVEDSFLGAHREDNDEQHDGV</sequence>
<keyword evidence="4 8" id="KW-0067">ATP-binding</keyword>
<dbReference type="RefSeq" id="WP_125600845.1">
    <property type="nucleotide sequence ID" value="NZ_JBHSSM010000020.1"/>
</dbReference>
<evidence type="ECO:0000256" key="6">
    <source>
        <dbReference type="ARBA" id="ARBA00023027"/>
    </source>
</evidence>
<name>A0ABW1URT8_9LACO</name>